<dbReference type="EMBL" id="GBRH01267449">
    <property type="protein sequence ID" value="JAD30446.1"/>
    <property type="molecule type" value="Transcribed_RNA"/>
</dbReference>
<organism evidence="1">
    <name type="scientific">Arundo donax</name>
    <name type="common">Giant reed</name>
    <name type="synonym">Donax arundinaceus</name>
    <dbReference type="NCBI Taxonomy" id="35708"/>
    <lineage>
        <taxon>Eukaryota</taxon>
        <taxon>Viridiplantae</taxon>
        <taxon>Streptophyta</taxon>
        <taxon>Embryophyta</taxon>
        <taxon>Tracheophyta</taxon>
        <taxon>Spermatophyta</taxon>
        <taxon>Magnoliopsida</taxon>
        <taxon>Liliopsida</taxon>
        <taxon>Poales</taxon>
        <taxon>Poaceae</taxon>
        <taxon>PACMAD clade</taxon>
        <taxon>Arundinoideae</taxon>
        <taxon>Arundineae</taxon>
        <taxon>Arundo</taxon>
    </lineage>
</organism>
<protein>
    <submittedName>
        <fullName evidence="1">Uncharacterized protein</fullName>
    </submittedName>
</protein>
<accession>A0A0A8YV18</accession>
<evidence type="ECO:0000313" key="1">
    <source>
        <dbReference type="EMBL" id="JAD30446.1"/>
    </source>
</evidence>
<sequence length="42" mass="4671">MQKAEPRVTAWITRTAQKTLSITSPITLTLTTLSTRPGSTRR</sequence>
<dbReference type="AlphaFoldDB" id="A0A0A8YV18"/>
<proteinExistence type="predicted"/>
<name>A0A0A8YV18_ARUDO</name>
<reference evidence="1" key="1">
    <citation type="submission" date="2014-09" db="EMBL/GenBank/DDBJ databases">
        <authorList>
            <person name="Magalhaes I.L.F."/>
            <person name="Oliveira U."/>
            <person name="Santos F.R."/>
            <person name="Vidigal T.H.D.A."/>
            <person name="Brescovit A.D."/>
            <person name="Santos A.J."/>
        </authorList>
    </citation>
    <scope>NUCLEOTIDE SEQUENCE</scope>
    <source>
        <tissue evidence="1">Shoot tissue taken approximately 20 cm above the soil surface</tissue>
    </source>
</reference>
<reference evidence="1" key="2">
    <citation type="journal article" date="2015" name="Data Brief">
        <title>Shoot transcriptome of the giant reed, Arundo donax.</title>
        <authorList>
            <person name="Barrero R.A."/>
            <person name="Guerrero F.D."/>
            <person name="Moolhuijzen P."/>
            <person name="Goolsby J.A."/>
            <person name="Tidwell J."/>
            <person name="Bellgard S.E."/>
            <person name="Bellgard M.I."/>
        </authorList>
    </citation>
    <scope>NUCLEOTIDE SEQUENCE</scope>
    <source>
        <tissue evidence="1">Shoot tissue taken approximately 20 cm above the soil surface</tissue>
    </source>
</reference>